<organism evidence="2 3">
    <name type="scientific">Linum trigynum</name>
    <dbReference type="NCBI Taxonomy" id="586398"/>
    <lineage>
        <taxon>Eukaryota</taxon>
        <taxon>Viridiplantae</taxon>
        <taxon>Streptophyta</taxon>
        <taxon>Embryophyta</taxon>
        <taxon>Tracheophyta</taxon>
        <taxon>Spermatophyta</taxon>
        <taxon>Magnoliopsida</taxon>
        <taxon>eudicotyledons</taxon>
        <taxon>Gunneridae</taxon>
        <taxon>Pentapetalae</taxon>
        <taxon>rosids</taxon>
        <taxon>fabids</taxon>
        <taxon>Malpighiales</taxon>
        <taxon>Linaceae</taxon>
        <taxon>Linum</taxon>
    </lineage>
</organism>
<proteinExistence type="predicted"/>
<feature type="compositionally biased region" description="Basic and acidic residues" evidence="1">
    <location>
        <begin position="152"/>
        <end position="161"/>
    </location>
</feature>
<dbReference type="AlphaFoldDB" id="A0AAV2GH41"/>
<protein>
    <submittedName>
        <fullName evidence="2">Uncharacterized protein</fullName>
    </submittedName>
</protein>
<name>A0AAV2GH41_9ROSI</name>
<accession>A0AAV2GH41</accession>
<dbReference type="Proteomes" id="UP001497516">
    <property type="component" value="Chromosome 9"/>
</dbReference>
<feature type="region of interest" description="Disordered" evidence="1">
    <location>
        <begin position="130"/>
        <end position="167"/>
    </location>
</feature>
<keyword evidence="3" id="KW-1185">Reference proteome</keyword>
<reference evidence="2 3" key="1">
    <citation type="submission" date="2024-04" db="EMBL/GenBank/DDBJ databases">
        <authorList>
            <person name="Fracassetti M."/>
        </authorList>
    </citation>
    <scope>NUCLEOTIDE SEQUENCE [LARGE SCALE GENOMIC DNA]</scope>
</reference>
<gene>
    <name evidence="2" type="ORF">LTRI10_LOCUS49523</name>
</gene>
<evidence type="ECO:0000313" key="3">
    <source>
        <dbReference type="Proteomes" id="UP001497516"/>
    </source>
</evidence>
<evidence type="ECO:0000256" key="1">
    <source>
        <dbReference type="SAM" id="MobiDB-lite"/>
    </source>
</evidence>
<sequence>MCKPSLVEETPLASTTTVGVEWRDRTASINCEEPRELVSSWRKEDDDFTSSYEPGPLTLDMAKMGSDYRRASVPLSRPKVFSSEGESKRIPANCFTNVPSEKPSWEEWRDSCNRKLKELSSRYMKLPAAKSPVMSPVKRPGMEASTPIKTRTNTESRREAEYGGDTPERAAVGHCWGRLASDHDHDRSAAMLRQGSRRAGPTIGSPNLVCGSELRPASVLKGRRIRVDLEPRMGGLTEALLFGARPANQEDREVAMVSAEVSKRMAFFHVYVRSKGGGMRGARGKWRMVDLPRHAW</sequence>
<evidence type="ECO:0000313" key="2">
    <source>
        <dbReference type="EMBL" id="CAL1410076.1"/>
    </source>
</evidence>
<dbReference type="EMBL" id="OZ034822">
    <property type="protein sequence ID" value="CAL1410076.1"/>
    <property type="molecule type" value="Genomic_DNA"/>
</dbReference>